<sequence>MLLKQKIIYKFSIAALLQPVYNPYWVSYGTEQVIKKADVLDNLLQTAISILTSDNTEIIKQYKKDLKQPKQIKHNIEFFNNIEWGLLEQLLLLRKELDDKKFKFVFNPNQKYQPQWKQIGELEIYGLSPYRHQNHFIHEYIHKTEQNKVTFEVKPQIEERSDIQEKSEKLAKPILDSLEKEKQDVAGLFGRARNFINKVNKLVINENNVKQENTSFNWKKYVLEPSKSDRILVRDYEYEFEGIMTIKDQNDQYLCDTKFIESIQPKLTRIYVRTESWIETKESDSTLKGKRQVLTDLNCILKGNPWVWVKKFDEEEL</sequence>
<protein>
    <submittedName>
        <fullName evidence="1">Uncharacterized protein</fullName>
    </submittedName>
</protein>
<accession>A0A8S1MJ00</accession>
<dbReference type="OrthoDB" id="301557at2759"/>
<dbReference type="EMBL" id="CAJJDN010000035">
    <property type="protein sequence ID" value="CAD8076706.1"/>
    <property type="molecule type" value="Genomic_DNA"/>
</dbReference>
<organism evidence="1 2">
    <name type="scientific">Paramecium sonneborni</name>
    <dbReference type="NCBI Taxonomy" id="65129"/>
    <lineage>
        <taxon>Eukaryota</taxon>
        <taxon>Sar</taxon>
        <taxon>Alveolata</taxon>
        <taxon>Ciliophora</taxon>
        <taxon>Intramacronucleata</taxon>
        <taxon>Oligohymenophorea</taxon>
        <taxon>Peniculida</taxon>
        <taxon>Parameciidae</taxon>
        <taxon>Paramecium</taxon>
    </lineage>
</organism>
<name>A0A8S1MJ00_9CILI</name>
<comment type="caution">
    <text evidence="1">The sequence shown here is derived from an EMBL/GenBank/DDBJ whole genome shotgun (WGS) entry which is preliminary data.</text>
</comment>
<evidence type="ECO:0000313" key="1">
    <source>
        <dbReference type="EMBL" id="CAD8076706.1"/>
    </source>
</evidence>
<dbReference type="AlphaFoldDB" id="A0A8S1MJ00"/>
<evidence type="ECO:0000313" key="2">
    <source>
        <dbReference type="Proteomes" id="UP000692954"/>
    </source>
</evidence>
<reference evidence="1" key="1">
    <citation type="submission" date="2021-01" db="EMBL/GenBank/DDBJ databases">
        <authorList>
            <consortium name="Genoscope - CEA"/>
            <person name="William W."/>
        </authorList>
    </citation>
    <scope>NUCLEOTIDE SEQUENCE</scope>
</reference>
<dbReference type="Proteomes" id="UP000692954">
    <property type="component" value="Unassembled WGS sequence"/>
</dbReference>
<gene>
    <name evidence="1" type="ORF">PSON_ATCC_30995.1.T0350128</name>
</gene>
<proteinExistence type="predicted"/>
<keyword evidence="2" id="KW-1185">Reference proteome</keyword>